<dbReference type="SUPFAM" id="SSF49599">
    <property type="entry name" value="TRAF domain-like"/>
    <property type="match status" value="1"/>
</dbReference>
<dbReference type="AlphaFoldDB" id="A0A9D4SQK6"/>
<evidence type="ECO:0008006" key="4">
    <source>
        <dbReference type="Google" id="ProtNLM"/>
    </source>
</evidence>
<sequence length="293" mass="32327">MEHLFSDKDSEASPSPTKTDEALTTPENAASVSDETLTSENDDHGSEVEGAAGGKSDSSDTDGEETKRYLEDTFGKEGRIEGKPCAAAVPEDVADVPGAVGNGAVARESAERRARAALLRTVSARVRHTSGASRVVEAAGTVLDVSKPYEWSIEDLRSFLAFRENQRERTHLFSTPRYYYGYRVVADVVICPTSPFKIKLKAYALKGDFDEQLAWPLNRTPTLWFVHPSGDPGRDLRLREAMTPWGRNLEGGSNEAPREALYTWSGVTFTSIADLRERGFTTNGKLRFRFNLE</sequence>
<reference evidence="2" key="1">
    <citation type="journal article" date="2020" name="Cell">
        <title>Large-Scale Comparative Analyses of Tick Genomes Elucidate Their Genetic Diversity and Vector Capacities.</title>
        <authorList>
            <consortium name="Tick Genome and Microbiome Consortium (TIGMIC)"/>
            <person name="Jia N."/>
            <person name="Wang J."/>
            <person name="Shi W."/>
            <person name="Du L."/>
            <person name="Sun Y."/>
            <person name="Zhan W."/>
            <person name="Jiang J.F."/>
            <person name="Wang Q."/>
            <person name="Zhang B."/>
            <person name="Ji P."/>
            <person name="Bell-Sakyi L."/>
            <person name="Cui X.M."/>
            <person name="Yuan T.T."/>
            <person name="Jiang B.G."/>
            <person name="Yang W.F."/>
            <person name="Lam T.T."/>
            <person name="Chang Q.C."/>
            <person name="Ding S.J."/>
            <person name="Wang X.J."/>
            <person name="Zhu J.G."/>
            <person name="Ruan X.D."/>
            <person name="Zhao L."/>
            <person name="Wei J.T."/>
            <person name="Ye R.Z."/>
            <person name="Que T.C."/>
            <person name="Du C.H."/>
            <person name="Zhou Y.H."/>
            <person name="Cheng J.X."/>
            <person name="Dai P.F."/>
            <person name="Guo W.B."/>
            <person name="Han X.H."/>
            <person name="Huang E.J."/>
            <person name="Li L.F."/>
            <person name="Wei W."/>
            <person name="Gao Y.C."/>
            <person name="Liu J.Z."/>
            <person name="Shao H.Z."/>
            <person name="Wang X."/>
            <person name="Wang C.C."/>
            <person name="Yang T.C."/>
            <person name="Huo Q.B."/>
            <person name="Li W."/>
            <person name="Chen H.Y."/>
            <person name="Chen S.E."/>
            <person name="Zhou L.G."/>
            <person name="Ni X.B."/>
            <person name="Tian J.H."/>
            <person name="Sheng Y."/>
            <person name="Liu T."/>
            <person name="Pan Y.S."/>
            <person name="Xia L.Y."/>
            <person name="Li J."/>
            <person name="Zhao F."/>
            <person name="Cao W.C."/>
        </authorList>
    </citation>
    <scope>NUCLEOTIDE SEQUENCE</scope>
    <source>
        <strain evidence="2">Rsan-2018</strain>
    </source>
</reference>
<dbReference type="Proteomes" id="UP000821837">
    <property type="component" value="Unassembled WGS sequence"/>
</dbReference>
<evidence type="ECO:0000256" key="1">
    <source>
        <dbReference type="SAM" id="MobiDB-lite"/>
    </source>
</evidence>
<evidence type="ECO:0000313" key="3">
    <source>
        <dbReference type="Proteomes" id="UP000821837"/>
    </source>
</evidence>
<dbReference type="InterPro" id="IPR008974">
    <property type="entry name" value="TRAF-like"/>
</dbReference>
<keyword evidence="3" id="KW-1185">Reference proteome</keyword>
<comment type="caution">
    <text evidence="2">The sequence shown here is derived from an EMBL/GenBank/DDBJ whole genome shotgun (WGS) entry which is preliminary data.</text>
</comment>
<protein>
    <recommendedName>
        <fullName evidence="4">Tumor necrosis factor receptor</fullName>
    </recommendedName>
</protein>
<accession>A0A9D4SQK6</accession>
<feature type="compositionally biased region" description="Polar residues" evidence="1">
    <location>
        <begin position="25"/>
        <end position="39"/>
    </location>
</feature>
<feature type="region of interest" description="Disordered" evidence="1">
    <location>
        <begin position="1"/>
        <end position="66"/>
    </location>
</feature>
<organism evidence="2 3">
    <name type="scientific">Rhipicephalus sanguineus</name>
    <name type="common">Brown dog tick</name>
    <name type="synonym">Ixodes sanguineus</name>
    <dbReference type="NCBI Taxonomy" id="34632"/>
    <lineage>
        <taxon>Eukaryota</taxon>
        <taxon>Metazoa</taxon>
        <taxon>Ecdysozoa</taxon>
        <taxon>Arthropoda</taxon>
        <taxon>Chelicerata</taxon>
        <taxon>Arachnida</taxon>
        <taxon>Acari</taxon>
        <taxon>Parasitiformes</taxon>
        <taxon>Ixodida</taxon>
        <taxon>Ixodoidea</taxon>
        <taxon>Ixodidae</taxon>
        <taxon>Rhipicephalinae</taxon>
        <taxon>Rhipicephalus</taxon>
        <taxon>Rhipicephalus</taxon>
    </lineage>
</organism>
<reference evidence="2" key="2">
    <citation type="submission" date="2021-09" db="EMBL/GenBank/DDBJ databases">
        <authorList>
            <person name="Jia N."/>
            <person name="Wang J."/>
            <person name="Shi W."/>
            <person name="Du L."/>
            <person name="Sun Y."/>
            <person name="Zhan W."/>
            <person name="Jiang J."/>
            <person name="Wang Q."/>
            <person name="Zhang B."/>
            <person name="Ji P."/>
            <person name="Sakyi L.B."/>
            <person name="Cui X."/>
            <person name="Yuan T."/>
            <person name="Jiang B."/>
            <person name="Yang W."/>
            <person name="Lam T.T.-Y."/>
            <person name="Chang Q."/>
            <person name="Ding S."/>
            <person name="Wang X."/>
            <person name="Zhu J."/>
            <person name="Ruan X."/>
            <person name="Zhao L."/>
            <person name="Wei J."/>
            <person name="Que T."/>
            <person name="Du C."/>
            <person name="Cheng J."/>
            <person name="Dai P."/>
            <person name="Han X."/>
            <person name="Huang E."/>
            <person name="Gao Y."/>
            <person name="Liu J."/>
            <person name="Shao H."/>
            <person name="Ye R."/>
            <person name="Li L."/>
            <person name="Wei W."/>
            <person name="Wang X."/>
            <person name="Wang C."/>
            <person name="Huo Q."/>
            <person name="Li W."/>
            <person name="Guo W."/>
            <person name="Chen H."/>
            <person name="Chen S."/>
            <person name="Zhou L."/>
            <person name="Zhou L."/>
            <person name="Ni X."/>
            <person name="Tian J."/>
            <person name="Zhou Y."/>
            <person name="Sheng Y."/>
            <person name="Liu T."/>
            <person name="Pan Y."/>
            <person name="Xia L."/>
            <person name="Li J."/>
            <person name="Zhao F."/>
            <person name="Cao W."/>
        </authorList>
    </citation>
    <scope>NUCLEOTIDE SEQUENCE</scope>
    <source>
        <strain evidence="2">Rsan-2018</strain>
        <tissue evidence="2">Larvae</tissue>
    </source>
</reference>
<dbReference type="Gene3D" id="2.60.210.10">
    <property type="entry name" value="Apoptosis, Tumor Necrosis Factor Receptor Associated Protein 2, Chain A"/>
    <property type="match status" value="1"/>
</dbReference>
<proteinExistence type="predicted"/>
<gene>
    <name evidence="2" type="ORF">HPB52_002699</name>
</gene>
<feature type="compositionally biased region" description="Basic and acidic residues" evidence="1">
    <location>
        <begin position="1"/>
        <end position="11"/>
    </location>
</feature>
<name>A0A9D4SQK6_RHISA</name>
<evidence type="ECO:0000313" key="2">
    <source>
        <dbReference type="EMBL" id="KAH7942924.1"/>
    </source>
</evidence>
<dbReference type="EMBL" id="JABSTV010001253">
    <property type="protein sequence ID" value="KAH7942924.1"/>
    <property type="molecule type" value="Genomic_DNA"/>
</dbReference>